<keyword evidence="2" id="KW-1185">Reference proteome</keyword>
<accession>A0ACC0VHD1</accession>
<proteinExistence type="predicted"/>
<evidence type="ECO:0000313" key="1">
    <source>
        <dbReference type="EMBL" id="KAI9905888.1"/>
    </source>
</evidence>
<protein>
    <submittedName>
        <fullName evidence="1">Uncharacterized protein</fullName>
    </submittedName>
</protein>
<evidence type="ECO:0000313" key="2">
    <source>
        <dbReference type="Proteomes" id="UP001163321"/>
    </source>
</evidence>
<dbReference type="EMBL" id="CM047588">
    <property type="protein sequence ID" value="KAI9905888.1"/>
    <property type="molecule type" value="Genomic_DNA"/>
</dbReference>
<sequence>MRQSSERRSWVVGFGSPRVGDIGFAARLRVLFDPQQLLIVMHPSDVVHAFPPTAEGYVDACIKIFLREHGMGVGRRSPGHFSLLPFTKSIDRAFEHAHKAHTHNKANQPACSFCHSKAHVTAQHRCRYCIERGSHRGANCPNRNKSCRLCVIAPASTSANFASNTATVDVNAMRSATWVLLNCLPIFDTITFCTRETVLGKLVSLTL</sequence>
<name>A0ACC0VHD1_9STRA</name>
<reference evidence="1 2" key="1">
    <citation type="journal article" date="2022" name="bioRxiv">
        <title>The genome of the oomycete Peronosclerospora sorghi, a cosmopolitan pathogen of maize and sorghum, is inflated with dispersed pseudogenes.</title>
        <authorList>
            <person name="Fletcher K."/>
            <person name="Martin F."/>
            <person name="Isakeit T."/>
            <person name="Cavanaugh K."/>
            <person name="Magill C."/>
            <person name="Michelmore R."/>
        </authorList>
    </citation>
    <scope>NUCLEOTIDE SEQUENCE [LARGE SCALE GENOMIC DNA]</scope>
    <source>
        <strain evidence="1">P6</strain>
    </source>
</reference>
<gene>
    <name evidence="1" type="ORF">PsorP6_013965</name>
</gene>
<dbReference type="Proteomes" id="UP001163321">
    <property type="component" value="Chromosome 9"/>
</dbReference>
<comment type="caution">
    <text evidence="1">The sequence shown here is derived from an EMBL/GenBank/DDBJ whole genome shotgun (WGS) entry which is preliminary data.</text>
</comment>
<organism evidence="1 2">
    <name type="scientific">Peronosclerospora sorghi</name>
    <dbReference type="NCBI Taxonomy" id="230839"/>
    <lineage>
        <taxon>Eukaryota</taxon>
        <taxon>Sar</taxon>
        <taxon>Stramenopiles</taxon>
        <taxon>Oomycota</taxon>
        <taxon>Peronosporomycetes</taxon>
        <taxon>Peronosporales</taxon>
        <taxon>Peronosporaceae</taxon>
        <taxon>Peronosclerospora</taxon>
    </lineage>
</organism>